<organism evidence="1">
    <name type="scientific">Rhizophora mucronata</name>
    <name type="common">Asiatic mangrove</name>
    <dbReference type="NCBI Taxonomy" id="61149"/>
    <lineage>
        <taxon>Eukaryota</taxon>
        <taxon>Viridiplantae</taxon>
        <taxon>Streptophyta</taxon>
        <taxon>Embryophyta</taxon>
        <taxon>Tracheophyta</taxon>
        <taxon>Spermatophyta</taxon>
        <taxon>Magnoliopsida</taxon>
        <taxon>eudicotyledons</taxon>
        <taxon>Gunneridae</taxon>
        <taxon>Pentapetalae</taxon>
        <taxon>rosids</taxon>
        <taxon>fabids</taxon>
        <taxon>Malpighiales</taxon>
        <taxon>Rhizophoraceae</taxon>
        <taxon>Rhizophora</taxon>
    </lineage>
</organism>
<name>A0A2P2MWU3_RHIMU</name>
<sequence>MQKKPLWEMHQPWNIINRKRREASKALPLA</sequence>
<proteinExistence type="predicted"/>
<dbReference type="EMBL" id="GGEC01054211">
    <property type="protein sequence ID" value="MBX34695.1"/>
    <property type="molecule type" value="Transcribed_RNA"/>
</dbReference>
<evidence type="ECO:0000313" key="1">
    <source>
        <dbReference type="EMBL" id="MBX34695.1"/>
    </source>
</evidence>
<reference evidence="1" key="1">
    <citation type="submission" date="2018-02" db="EMBL/GenBank/DDBJ databases">
        <title>Rhizophora mucronata_Transcriptome.</title>
        <authorList>
            <person name="Meera S.P."/>
            <person name="Sreeshan A."/>
            <person name="Augustine A."/>
        </authorList>
    </citation>
    <scope>NUCLEOTIDE SEQUENCE</scope>
    <source>
        <tissue evidence="1">Leaf</tissue>
    </source>
</reference>
<accession>A0A2P2MWU3</accession>
<dbReference type="AlphaFoldDB" id="A0A2P2MWU3"/>
<protein>
    <submittedName>
        <fullName evidence="1">Putative disease resistance protein RGA4</fullName>
    </submittedName>
</protein>